<dbReference type="PIRSF" id="PIRSF005353">
    <property type="entry name" value="PbuG"/>
    <property type="match status" value="1"/>
</dbReference>
<dbReference type="GO" id="GO:0005886">
    <property type="term" value="C:plasma membrane"/>
    <property type="evidence" value="ECO:0007669"/>
    <property type="project" value="UniProtKB-SubCell"/>
</dbReference>
<gene>
    <name evidence="10" type="primary">adeQ</name>
    <name evidence="10" type="ORF">EUAN_15620</name>
</gene>
<evidence type="ECO:0000256" key="6">
    <source>
        <dbReference type="ARBA" id="ARBA00022989"/>
    </source>
</evidence>
<keyword evidence="11" id="KW-1185">Reference proteome</keyword>
<feature type="transmembrane region" description="Helical" evidence="9">
    <location>
        <begin position="118"/>
        <end position="136"/>
    </location>
</feature>
<dbReference type="EMBL" id="MKIE01000005">
    <property type="protein sequence ID" value="OHW62114.1"/>
    <property type="molecule type" value="Genomic_DNA"/>
</dbReference>
<accession>A0A1S1V6H7</accession>
<keyword evidence="7 8" id="KW-0472">Membrane</keyword>
<feature type="transmembrane region" description="Helical" evidence="9">
    <location>
        <begin position="210"/>
        <end position="230"/>
    </location>
</feature>
<evidence type="ECO:0000256" key="3">
    <source>
        <dbReference type="ARBA" id="ARBA00022448"/>
    </source>
</evidence>
<evidence type="ECO:0000256" key="1">
    <source>
        <dbReference type="ARBA" id="ARBA00004651"/>
    </source>
</evidence>
<dbReference type="STRING" id="39480.EUAN_15620"/>
<evidence type="ECO:0000256" key="9">
    <source>
        <dbReference type="SAM" id="Phobius"/>
    </source>
</evidence>
<keyword evidence="4 8" id="KW-1003">Cell membrane</keyword>
<comment type="caution">
    <text evidence="10">The sequence shown here is derived from an EMBL/GenBank/DDBJ whole genome shotgun (WGS) entry which is preliminary data.</text>
</comment>
<keyword evidence="6 8" id="KW-1133">Transmembrane helix</keyword>
<feature type="transmembrane region" description="Helical" evidence="9">
    <location>
        <begin position="439"/>
        <end position="454"/>
    </location>
</feature>
<dbReference type="PANTHER" id="PTHR43337">
    <property type="entry name" value="XANTHINE/URACIL PERMEASE C887.17-RELATED"/>
    <property type="match status" value="1"/>
</dbReference>
<feature type="transmembrane region" description="Helical" evidence="9">
    <location>
        <begin position="36"/>
        <end position="58"/>
    </location>
</feature>
<dbReference type="RefSeq" id="WP_071063360.1">
    <property type="nucleotide sequence ID" value="NZ_MKIE01000005.1"/>
</dbReference>
<organism evidence="10 11">
    <name type="scientific">Andreesenia angusta</name>
    <dbReference type="NCBI Taxonomy" id="39480"/>
    <lineage>
        <taxon>Bacteria</taxon>
        <taxon>Bacillati</taxon>
        <taxon>Bacillota</taxon>
        <taxon>Tissierellia</taxon>
        <taxon>Tissierellales</taxon>
        <taxon>Gottschalkiaceae</taxon>
        <taxon>Andreesenia</taxon>
    </lineage>
</organism>
<name>A0A1S1V6H7_9FIRM</name>
<evidence type="ECO:0000313" key="10">
    <source>
        <dbReference type="EMBL" id="OHW62114.1"/>
    </source>
</evidence>
<keyword evidence="3 8" id="KW-0813">Transport</keyword>
<reference evidence="10 11" key="1">
    <citation type="submission" date="2016-09" db="EMBL/GenBank/DDBJ databases">
        <title>Genome sequence of Eubacterium angustum.</title>
        <authorList>
            <person name="Poehlein A."/>
            <person name="Daniel R."/>
        </authorList>
    </citation>
    <scope>NUCLEOTIDE SEQUENCE [LARGE SCALE GENOMIC DNA]</scope>
    <source>
        <strain evidence="10 11">DSM 1989</strain>
    </source>
</reference>
<keyword evidence="5 8" id="KW-0812">Transmembrane</keyword>
<dbReference type="Proteomes" id="UP000180254">
    <property type="component" value="Unassembled WGS sequence"/>
</dbReference>
<evidence type="ECO:0000256" key="5">
    <source>
        <dbReference type="ARBA" id="ARBA00022692"/>
    </source>
</evidence>
<feature type="transmembrane region" description="Helical" evidence="9">
    <location>
        <begin position="250"/>
        <end position="276"/>
    </location>
</feature>
<dbReference type="InterPro" id="IPR026033">
    <property type="entry name" value="Azg-like_bact_archaea"/>
</dbReference>
<evidence type="ECO:0000256" key="8">
    <source>
        <dbReference type="PIRNR" id="PIRNR005353"/>
    </source>
</evidence>
<comment type="subcellular location">
    <subcellularLocation>
        <location evidence="1 8">Cell membrane</location>
        <topology evidence="1 8">Multi-pass membrane protein</topology>
    </subcellularLocation>
</comment>
<dbReference type="Pfam" id="PF00860">
    <property type="entry name" value="Xan_ur_permease"/>
    <property type="match status" value="1"/>
</dbReference>
<evidence type="ECO:0000256" key="4">
    <source>
        <dbReference type="ARBA" id="ARBA00022475"/>
    </source>
</evidence>
<protein>
    <submittedName>
        <fullName evidence="10">Adenine permease AdeQ</fullName>
    </submittedName>
</protein>
<feature type="transmembrane region" description="Helical" evidence="9">
    <location>
        <begin position="92"/>
        <end position="112"/>
    </location>
</feature>
<dbReference type="PANTHER" id="PTHR43337:SF1">
    <property type="entry name" value="XANTHINE_URACIL PERMEASE C887.17-RELATED"/>
    <property type="match status" value="1"/>
</dbReference>
<evidence type="ECO:0000256" key="2">
    <source>
        <dbReference type="ARBA" id="ARBA00005697"/>
    </source>
</evidence>
<evidence type="ECO:0000313" key="11">
    <source>
        <dbReference type="Proteomes" id="UP000180254"/>
    </source>
</evidence>
<dbReference type="GO" id="GO:0005345">
    <property type="term" value="F:purine nucleobase transmembrane transporter activity"/>
    <property type="evidence" value="ECO:0007669"/>
    <property type="project" value="TreeGrafter"/>
</dbReference>
<feature type="transmembrane region" description="Helical" evidence="9">
    <location>
        <begin position="148"/>
        <end position="174"/>
    </location>
</feature>
<feature type="transmembrane region" description="Helical" evidence="9">
    <location>
        <begin position="401"/>
        <end position="427"/>
    </location>
</feature>
<sequence length="455" mass="47580">MEELNNKVESVSSDSGNFLERFYQLSKYGTDVKTEIMAGITTFLTMAYVLVVVPGFLADAGMPAAGLYTSVCLISIIGTFFHAFYSKLPLATAPGLGLTIFFAYTVVGPMGYTWQQGLAAVMVSGIAFFLVSMTSIRESIIDSLPNNIKVAITGGIGLFIAVIGFKNAGIVVAVDGGMYFGDVSNPAVLLSIFGLLLTLVLMAKGIGAALIVSIAATTLIGIPLGITDVSKLGFLSIPPSIGGTFFQQDFAGLFGSGGIGVALLNVVMVVLTISLVDFFDNMGTLLAVADRGKLYDENGNVRNMKKALVSDSISTTLSSFFGTTTTSTYLECSSGIAAGGRTGLAALTTGILFIVAMFFSGLVSIIPGAATAPALIVVGVLMMSSVTRLDFSDITEGAPAFFTMALMPFTTSIAEGIAGGIISYVVLKLATGRRKEIKIPMYILAILFVIRFAIM</sequence>
<proteinExistence type="inferred from homology"/>
<dbReference type="InterPro" id="IPR006043">
    <property type="entry name" value="NCS2"/>
</dbReference>
<comment type="similarity">
    <text evidence="2 8">Belongs to the nucleobase:cation symporter-2 (NCS2) (TC 2.A.40) family. Azg-like subfamily.</text>
</comment>
<evidence type="ECO:0000256" key="7">
    <source>
        <dbReference type="ARBA" id="ARBA00023136"/>
    </source>
</evidence>
<dbReference type="AlphaFoldDB" id="A0A1S1V6H7"/>
<feature type="transmembrane region" description="Helical" evidence="9">
    <location>
        <begin position="186"/>
        <end position="203"/>
    </location>
</feature>
<feature type="transmembrane region" description="Helical" evidence="9">
    <location>
        <begin position="351"/>
        <end position="381"/>
    </location>
</feature>
<feature type="transmembrane region" description="Helical" evidence="9">
    <location>
        <begin position="64"/>
        <end position="85"/>
    </location>
</feature>
<dbReference type="InterPro" id="IPR045018">
    <property type="entry name" value="Azg-like"/>
</dbReference>